<dbReference type="Proteomes" id="UP000740926">
    <property type="component" value="Unassembled WGS sequence"/>
</dbReference>
<name>A0A9P6ZCU4_9FUNG</name>
<keyword evidence="2" id="KW-1185">Reference proteome</keyword>
<proteinExistence type="predicted"/>
<evidence type="ECO:0000313" key="1">
    <source>
        <dbReference type="EMBL" id="KAG1575467.1"/>
    </source>
</evidence>
<evidence type="ECO:0000313" key="2">
    <source>
        <dbReference type="Proteomes" id="UP000740926"/>
    </source>
</evidence>
<reference evidence="1 2" key="1">
    <citation type="journal article" date="2020" name="Microb. Genom.">
        <title>Genetic diversity of clinical and environmental Mucorales isolates obtained from an investigation of mucormycosis cases among solid organ transplant recipients.</title>
        <authorList>
            <person name="Nguyen M.H."/>
            <person name="Kaul D."/>
            <person name="Muto C."/>
            <person name="Cheng S.J."/>
            <person name="Richter R.A."/>
            <person name="Bruno V.M."/>
            <person name="Liu G."/>
            <person name="Beyhan S."/>
            <person name="Sundermann A.J."/>
            <person name="Mounaud S."/>
            <person name="Pasculle A.W."/>
            <person name="Nierman W.C."/>
            <person name="Driscoll E."/>
            <person name="Cumbie R."/>
            <person name="Clancy C.J."/>
            <person name="Dupont C.L."/>
        </authorList>
    </citation>
    <scope>NUCLEOTIDE SEQUENCE [LARGE SCALE GENOMIC DNA]</scope>
    <source>
        <strain evidence="1 2">GL24</strain>
    </source>
</reference>
<gene>
    <name evidence="1" type="ORF">G6F50_001061</name>
</gene>
<dbReference type="EMBL" id="JAANIU010000081">
    <property type="protein sequence ID" value="KAG1575467.1"/>
    <property type="molecule type" value="Genomic_DNA"/>
</dbReference>
<organism evidence="1 2">
    <name type="scientific">Rhizopus delemar</name>
    <dbReference type="NCBI Taxonomy" id="936053"/>
    <lineage>
        <taxon>Eukaryota</taxon>
        <taxon>Fungi</taxon>
        <taxon>Fungi incertae sedis</taxon>
        <taxon>Mucoromycota</taxon>
        <taxon>Mucoromycotina</taxon>
        <taxon>Mucoromycetes</taxon>
        <taxon>Mucorales</taxon>
        <taxon>Mucorineae</taxon>
        <taxon>Rhizopodaceae</taxon>
        <taxon>Rhizopus</taxon>
    </lineage>
</organism>
<accession>A0A9P6ZCU4</accession>
<dbReference type="AlphaFoldDB" id="A0A9P6ZCU4"/>
<protein>
    <submittedName>
        <fullName evidence="1">Uncharacterized protein</fullName>
    </submittedName>
</protein>
<sequence length="97" mass="11378">MESEDQETFLQVMEKVRRLSIFSFATSQEVDREAKELTLTVLRLPQHAKHLEDQYVEDDSKRMVFSNQDVEMIHQVRYESSILRNATSNQPRGFSNG</sequence>
<comment type="caution">
    <text evidence="1">The sequence shown here is derived from an EMBL/GenBank/DDBJ whole genome shotgun (WGS) entry which is preliminary data.</text>
</comment>